<evidence type="ECO:0000313" key="6">
    <source>
        <dbReference type="Proteomes" id="UP000308713"/>
    </source>
</evidence>
<dbReference type="CDD" id="cd06976">
    <property type="entry name" value="cupin_MtlR-like_N"/>
    <property type="match status" value="1"/>
</dbReference>
<comment type="caution">
    <text evidence="5">The sequence shown here is derived from an EMBL/GenBank/DDBJ whole genome shotgun (WGS) entry which is preliminary data.</text>
</comment>
<accession>A0A5C4SMV6</accession>
<evidence type="ECO:0000313" key="5">
    <source>
        <dbReference type="EMBL" id="TNJ45419.1"/>
    </source>
</evidence>
<keyword evidence="6" id="KW-1185">Reference proteome</keyword>
<gene>
    <name evidence="5" type="ORF">FGF67_06835</name>
</gene>
<dbReference type="PANTHER" id="PTHR43280">
    <property type="entry name" value="ARAC-FAMILY TRANSCRIPTIONAL REGULATOR"/>
    <property type="match status" value="1"/>
</dbReference>
<dbReference type="SMART" id="SM00342">
    <property type="entry name" value="HTH_ARAC"/>
    <property type="match status" value="1"/>
</dbReference>
<dbReference type="Pfam" id="PF12833">
    <property type="entry name" value="HTH_18"/>
    <property type="match status" value="1"/>
</dbReference>
<dbReference type="PROSITE" id="PS00041">
    <property type="entry name" value="HTH_ARAC_FAMILY_1"/>
    <property type="match status" value="1"/>
</dbReference>
<dbReference type="Proteomes" id="UP000308713">
    <property type="component" value="Unassembled WGS sequence"/>
</dbReference>
<dbReference type="GO" id="GO:0043565">
    <property type="term" value="F:sequence-specific DNA binding"/>
    <property type="evidence" value="ECO:0007669"/>
    <property type="project" value="InterPro"/>
</dbReference>
<dbReference type="InterPro" id="IPR018062">
    <property type="entry name" value="HTH_AraC-typ_CS"/>
</dbReference>
<dbReference type="OrthoDB" id="1410704at2"/>
<dbReference type="Gene3D" id="1.10.10.60">
    <property type="entry name" value="Homeodomain-like"/>
    <property type="match status" value="2"/>
</dbReference>
<dbReference type="PROSITE" id="PS01124">
    <property type="entry name" value="HTH_ARAC_FAMILY_2"/>
    <property type="match status" value="1"/>
</dbReference>
<keyword evidence="2" id="KW-0238">DNA-binding</keyword>
<dbReference type="InterPro" id="IPR018060">
    <property type="entry name" value="HTH_AraC"/>
</dbReference>
<feature type="domain" description="HTH araC/xylS-type" evidence="4">
    <location>
        <begin position="180"/>
        <end position="278"/>
    </location>
</feature>
<dbReference type="EMBL" id="VDCS01000005">
    <property type="protein sequence ID" value="TNJ45419.1"/>
    <property type="molecule type" value="Genomic_DNA"/>
</dbReference>
<dbReference type="RefSeq" id="WP_139696061.1">
    <property type="nucleotide sequence ID" value="NZ_CP074074.1"/>
</dbReference>
<reference evidence="5 6" key="1">
    <citation type="submission" date="2019-05" db="EMBL/GenBank/DDBJ databases">
        <title>Tamlana fucoidanivorans sp. nov., isolated from the surface of algae collected from Fujian province in China.</title>
        <authorList>
            <person name="Li J."/>
        </authorList>
    </citation>
    <scope>NUCLEOTIDE SEQUENCE [LARGE SCALE GENOMIC DNA]</scope>
    <source>
        <strain evidence="5 6">CW2-9</strain>
    </source>
</reference>
<evidence type="ECO:0000256" key="1">
    <source>
        <dbReference type="ARBA" id="ARBA00023015"/>
    </source>
</evidence>
<dbReference type="SUPFAM" id="SSF51182">
    <property type="entry name" value="RmlC-like cupins"/>
    <property type="match status" value="1"/>
</dbReference>
<sequence length="279" mass="32808">MKAIFEPISNDLNQSFHYDIFEKDDFETPWHFHPEFELTFICESSGIRSVGNSIQSYYPEELVLLGSNLPHCWKSNSTKKHLAKSVFIQFNKDLLGEGWMNKIEFQHIKKLLKHSENGLLFNTTIAKKVGKQLLEMQELPPMYKLLNTVEILHRLSFERFETLSLGGHFETNVKTSLRIQKIMKFVESNYQLKINSQQLSALVFMTPVSFSKFFKKSFNKTFTQYLNEYRISKACELLRASNDSIEQIAFETGYVNLSFFHRQFKAITRFTPAQYRMNF</sequence>
<dbReference type="SUPFAM" id="SSF46689">
    <property type="entry name" value="Homeodomain-like"/>
    <property type="match status" value="2"/>
</dbReference>
<proteinExistence type="predicted"/>
<dbReference type="InterPro" id="IPR009057">
    <property type="entry name" value="Homeodomain-like_sf"/>
</dbReference>
<keyword evidence="3" id="KW-0804">Transcription</keyword>
<name>A0A5C4SMV6_9FLAO</name>
<evidence type="ECO:0000256" key="3">
    <source>
        <dbReference type="ARBA" id="ARBA00023163"/>
    </source>
</evidence>
<dbReference type="InterPro" id="IPR011051">
    <property type="entry name" value="RmlC_Cupin_sf"/>
</dbReference>
<dbReference type="PANTHER" id="PTHR43280:SF27">
    <property type="entry name" value="TRANSCRIPTIONAL REGULATOR MTLR"/>
    <property type="match status" value="1"/>
</dbReference>
<dbReference type="GO" id="GO:0003700">
    <property type="term" value="F:DNA-binding transcription factor activity"/>
    <property type="evidence" value="ECO:0007669"/>
    <property type="project" value="InterPro"/>
</dbReference>
<keyword evidence="1" id="KW-0805">Transcription regulation</keyword>
<protein>
    <submittedName>
        <fullName evidence="5">Helix-turn-helix transcriptional regulator</fullName>
    </submittedName>
</protein>
<evidence type="ECO:0000256" key="2">
    <source>
        <dbReference type="ARBA" id="ARBA00023125"/>
    </source>
</evidence>
<evidence type="ECO:0000259" key="4">
    <source>
        <dbReference type="PROSITE" id="PS01124"/>
    </source>
</evidence>
<organism evidence="5 6">
    <name type="scientific">Allotamlana fucoidanivorans</name>
    <dbReference type="NCBI Taxonomy" id="2583814"/>
    <lineage>
        <taxon>Bacteria</taxon>
        <taxon>Pseudomonadati</taxon>
        <taxon>Bacteroidota</taxon>
        <taxon>Flavobacteriia</taxon>
        <taxon>Flavobacteriales</taxon>
        <taxon>Flavobacteriaceae</taxon>
        <taxon>Allotamlana</taxon>
    </lineage>
</organism>
<dbReference type="AlphaFoldDB" id="A0A5C4SMV6"/>